<dbReference type="KEGG" id="vg:16574888"/>
<dbReference type="EMBL" id="KF147891">
    <property type="protein sequence ID" value="AGS82086.1"/>
    <property type="molecule type" value="Genomic_DNA"/>
</dbReference>
<accession>S5WKJ6</accession>
<reference evidence="1 2" key="1">
    <citation type="journal article" date="2014" name="Genome Announc.">
        <title>Complete Genome Sequence of the Novel Giant Pseudomonas Phage PaBG.</title>
        <authorList>
            <person name="Sykilinda N.N."/>
            <person name="Bondar A.A."/>
            <person name="Gorshkova A.S."/>
            <person name="Kurochkina L.P."/>
            <person name="Kulikov E.E."/>
            <person name="Shneider M.M."/>
            <person name="Kadykov V.A."/>
            <person name="Solovjeva N.V."/>
            <person name="Kabilov M.R."/>
            <person name="Mesyanzhinov V.V."/>
            <person name="Vlassov V.V."/>
            <person name="Drukker V.V."/>
            <person name="Miroshnikov K.A."/>
        </authorList>
    </citation>
    <scope>NUCLEOTIDE SEQUENCE [LARGE SCALE GENOMIC DNA]</scope>
</reference>
<proteinExistence type="predicted"/>
<gene>
    <name evidence="1" type="ORF">PaBG_00202</name>
</gene>
<sequence length="269" mass="30715">MTKRRKDFLQDLDNELQSVDPKSLRSSIAKEDEVALNFRFDNVRQKLLKSRGVDGYPFSLARSPFVLEDALVRIKPIVLDVQALAKKTQNEQRDAVALLQSKHAITWLPEEFVMRSVSIKKQLANIHKVMENPLRGSYTMAIGSYPSDTRAKLLALNFMDRAITAQQAGQHRGRAYPLWHTLYGNQWDSLRDAREEEHFSMLIITNVGMDSSTTKLEKLRDLLVKYGNVPKIVVVNGCDPVTFFAEKVRLPLNYAFYLSAEQKASIMDI</sequence>
<dbReference type="Proteomes" id="UP000015545">
    <property type="component" value="Segment"/>
</dbReference>
<dbReference type="RefSeq" id="YP_008433533.1">
    <property type="nucleotide sequence ID" value="NC_022096.1"/>
</dbReference>
<evidence type="ECO:0000313" key="1">
    <source>
        <dbReference type="EMBL" id="AGS82086.1"/>
    </source>
</evidence>
<name>S5WKJ6_9CAUD</name>
<organism evidence="1 2">
    <name type="scientific">Pseudomonas phage PaBG</name>
    <dbReference type="NCBI Taxonomy" id="1335230"/>
    <lineage>
        <taxon>Viruses</taxon>
        <taxon>Duplodnaviria</taxon>
        <taxon>Heunggongvirae</taxon>
        <taxon>Uroviricota</taxon>
        <taxon>Caudoviricetes</taxon>
        <taxon>Baikalvirus</taxon>
        <taxon>Baikalvirus PaBG</taxon>
    </lineage>
</organism>
<evidence type="ECO:0000313" key="2">
    <source>
        <dbReference type="Proteomes" id="UP000015545"/>
    </source>
</evidence>
<dbReference type="OrthoDB" id="32156at10239"/>
<protein>
    <submittedName>
        <fullName evidence="1">Uncharacterized protein</fullName>
    </submittedName>
</protein>
<keyword evidence="2" id="KW-1185">Reference proteome</keyword>